<organism evidence="3 4">
    <name type="scientific">Bianquea renquensis</name>
    <dbReference type="NCBI Taxonomy" id="2763661"/>
    <lineage>
        <taxon>Bacteria</taxon>
        <taxon>Bacillati</taxon>
        <taxon>Bacillota</taxon>
        <taxon>Clostridia</taxon>
        <taxon>Eubacteriales</taxon>
        <taxon>Bianqueaceae</taxon>
        <taxon>Bianquea</taxon>
    </lineage>
</organism>
<feature type="domain" description="NADP-dependent oxidoreductase" evidence="2">
    <location>
        <begin position="7"/>
        <end position="330"/>
    </location>
</feature>
<dbReference type="InterPro" id="IPR023210">
    <property type="entry name" value="NADP_OxRdtase_dom"/>
</dbReference>
<dbReference type="RefSeq" id="WP_177714839.1">
    <property type="nucleotide sequence ID" value="NZ_JACRSQ010000051.1"/>
</dbReference>
<accession>A0A926I3I4</accession>
<keyword evidence="1" id="KW-0560">Oxidoreductase</keyword>
<sequence>MSYRFPELGVGTMLWTPKSDEEKENYFKTYKWCLDHGVDFFDTAEVYGNGSVETLLGEFKKLDGRTVKISSKFAPPSSMNPVAPKRKTVKTDSPEAIHEALDRTLDRLGMESLDLYLMHTPPKNGNIAAYMEVMAKELESGRIKAVGVCNHSGKQIAEATEALHKYGYSLDAAMVGYNLLRRYPETNGVIDICRKYNITLIPYAPLAEGTLTGKYRGKKVPLSYFVTSYFGHLNMTKERDDEIPFIKRLFSKPRECDVKRMEPLMLVLEDIAKKHGKSIAQVSLNWLYTNPKVNVFPIPGTRNIKQAESNLGAVSWTLTDDDRKRIDEAERSCR</sequence>
<evidence type="ECO:0000313" key="4">
    <source>
        <dbReference type="Proteomes" id="UP000657006"/>
    </source>
</evidence>
<evidence type="ECO:0000313" key="3">
    <source>
        <dbReference type="EMBL" id="MBC8545166.1"/>
    </source>
</evidence>
<dbReference type="InterPro" id="IPR036812">
    <property type="entry name" value="NAD(P)_OxRdtase_dom_sf"/>
</dbReference>
<evidence type="ECO:0000259" key="2">
    <source>
        <dbReference type="Pfam" id="PF00248"/>
    </source>
</evidence>
<dbReference type="Proteomes" id="UP000657006">
    <property type="component" value="Unassembled WGS sequence"/>
</dbReference>
<dbReference type="EMBL" id="JACRSQ010000051">
    <property type="protein sequence ID" value="MBC8545166.1"/>
    <property type="molecule type" value="Genomic_DNA"/>
</dbReference>
<gene>
    <name evidence="3" type="ORF">H8730_16635</name>
</gene>
<reference evidence="3" key="1">
    <citation type="submission" date="2020-08" db="EMBL/GenBank/DDBJ databases">
        <title>Genome public.</title>
        <authorList>
            <person name="Liu C."/>
            <person name="Sun Q."/>
        </authorList>
    </citation>
    <scope>NUCLEOTIDE SEQUENCE</scope>
    <source>
        <strain evidence="3">NSJ-32</strain>
    </source>
</reference>
<dbReference type="AlphaFoldDB" id="A0A926I3I4"/>
<dbReference type="InterPro" id="IPR050523">
    <property type="entry name" value="AKR_Detox_Biosynth"/>
</dbReference>
<dbReference type="Pfam" id="PF00248">
    <property type="entry name" value="Aldo_ket_red"/>
    <property type="match status" value="1"/>
</dbReference>
<evidence type="ECO:0000256" key="1">
    <source>
        <dbReference type="ARBA" id="ARBA00023002"/>
    </source>
</evidence>
<dbReference type="Gene3D" id="3.20.20.100">
    <property type="entry name" value="NADP-dependent oxidoreductase domain"/>
    <property type="match status" value="1"/>
</dbReference>
<dbReference type="SUPFAM" id="SSF51430">
    <property type="entry name" value="NAD(P)-linked oxidoreductase"/>
    <property type="match status" value="1"/>
</dbReference>
<comment type="caution">
    <text evidence="3">The sequence shown here is derived from an EMBL/GenBank/DDBJ whole genome shotgun (WGS) entry which is preliminary data.</text>
</comment>
<dbReference type="PANTHER" id="PTHR43364:SF4">
    <property type="entry name" value="NAD(P)-LINKED OXIDOREDUCTASE SUPERFAMILY PROTEIN"/>
    <property type="match status" value="1"/>
</dbReference>
<protein>
    <submittedName>
        <fullName evidence="3">Aldo/keto reductase</fullName>
    </submittedName>
</protein>
<dbReference type="GO" id="GO:0016491">
    <property type="term" value="F:oxidoreductase activity"/>
    <property type="evidence" value="ECO:0007669"/>
    <property type="project" value="UniProtKB-KW"/>
</dbReference>
<keyword evidence="4" id="KW-1185">Reference proteome</keyword>
<name>A0A926I3I4_9FIRM</name>
<proteinExistence type="predicted"/>
<dbReference type="PANTHER" id="PTHR43364">
    <property type="entry name" value="NADH-SPECIFIC METHYLGLYOXAL REDUCTASE-RELATED"/>
    <property type="match status" value="1"/>
</dbReference>